<feature type="compositionally biased region" description="Basic and acidic residues" evidence="1">
    <location>
        <begin position="88"/>
        <end position="97"/>
    </location>
</feature>
<name>A0AAD7NNG1_9AGAR</name>
<feature type="compositionally biased region" description="Basic and acidic residues" evidence="1">
    <location>
        <begin position="158"/>
        <end position="168"/>
    </location>
</feature>
<feature type="region of interest" description="Disordered" evidence="1">
    <location>
        <begin position="158"/>
        <end position="205"/>
    </location>
</feature>
<proteinExistence type="predicted"/>
<protein>
    <submittedName>
        <fullName evidence="2">Uncharacterized protein</fullName>
    </submittedName>
</protein>
<evidence type="ECO:0000313" key="3">
    <source>
        <dbReference type="Proteomes" id="UP001215598"/>
    </source>
</evidence>
<dbReference type="AlphaFoldDB" id="A0AAD7NNG1"/>
<feature type="region of interest" description="Disordered" evidence="1">
    <location>
        <begin position="1"/>
        <end position="123"/>
    </location>
</feature>
<gene>
    <name evidence="2" type="ORF">B0H16DRAFT_1452911</name>
</gene>
<comment type="caution">
    <text evidence="2">The sequence shown here is derived from an EMBL/GenBank/DDBJ whole genome shotgun (WGS) entry which is preliminary data.</text>
</comment>
<sequence>MTTDRTMESFEARGEDVFGSRGRDLRIKTCSQPPTMAKGRHTPANTSSGPMRRSEKKGENGRQNIAKVAEKQRLLMAQRRAAVKAKRRQWDPPKRVTEPVGPQSVSSASSVGPDHQPEDHAIGADTPNILITDSEHFALNTLLDLARTARLLGEDARTSDLDNEDRPVDSGIDLPPGWEPVDNSSEQSVHSSLEAVEKEPIDRRPGDWENAFTKELPFYAQPPNSAQRKMQRELGLIGPLTGTQQMQVVAASLGDPLDGNVSEPEHIPKPSLGQQRRNRILEWRETRFENDWDVASRRSFLEAALSRLYCR</sequence>
<accession>A0AAD7NNG1</accession>
<feature type="compositionally biased region" description="Polar residues" evidence="1">
    <location>
        <begin position="182"/>
        <end position="191"/>
    </location>
</feature>
<feature type="compositionally biased region" description="Basic and acidic residues" evidence="1">
    <location>
        <begin position="1"/>
        <end position="27"/>
    </location>
</feature>
<organism evidence="2 3">
    <name type="scientific">Mycena metata</name>
    <dbReference type="NCBI Taxonomy" id="1033252"/>
    <lineage>
        <taxon>Eukaryota</taxon>
        <taxon>Fungi</taxon>
        <taxon>Dikarya</taxon>
        <taxon>Basidiomycota</taxon>
        <taxon>Agaricomycotina</taxon>
        <taxon>Agaricomycetes</taxon>
        <taxon>Agaricomycetidae</taxon>
        <taxon>Agaricales</taxon>
        <taxon>Marasmiineae</taxon>
        <taxon>Mycenaceae</taxon>
        <taxon>Mycena</taxon>
    </lineage>
</organism>
<keyword evidence="3" id="KW-1185">Reference proteome</keyword>
<feature type="compositionally biased region" description="Basic and acidic residues" evidence="1">
    <location>
        <begin position="195"/>
        <end position="205"/>
    </location>
</feature>
<dbReference type="EMBL" id="JARKIB010000019">
    <property type="protein sequence ID" value="KAJ7768987.1"/>
    <property type="molecule type" value="Genomic_DNA"/>
</dbReference>
<evidence type="ECO:0000313" key="2">
    <source>
        <dbReference type="EMBL" id="KAJ7768987.1"/>
    </source>
</evidence>
<reference evidence="2" key="1">
    <citation type="submission" date="2023-03" db="EMBL/GenBank/DDBJ databases">
        <title>Massive genome expansion in bonnet fungi (Mycena s.s.) driven by repeated elements and novel gene families across ecological guilds.</title>
        <authorList>
            <consortium name="Lawrence Berkeley National Laboratory"/>
            <person name="Harder C.B."/>
            <person name="Miyauchi S."/>
            <person name="Viragh M."/>
            <person name="Kuo A."/>
            <person name="Thoen E."/>
            <person name="Andreopoulos B."/>
            <person name="Lu D."/>
            <person name="Skrede I."/>
            <person name="Drula E."/>
            <person name="Henrissat B."/>
            <person name="Morin E."/>
            <person name="Kohler A."/>
            <person name="Barry K."/>
            <person name="LaButti K."/>
            <person name="Morin E."/>
            <person name="Salamov A."/>
            <person name="Lipzen A."/>
            <person name="Mereny Z."/>
            <person name="Hegedus B."/>
            <person name="Baldrian P."/>
            <person name="Stursova M."/>
            <person name="Weitz H."/>
            <person name="Taylor A."/>
            <person name="Grigoriev I.V."/>
            <person name="Nagy L.G."/>
            <person name="Martin F."/>
            <person name="Kauserud H."/>
        </authorList>
    </citation>
    <scope>NUCLEOTIDE SEQUENCE</scope>
    <source>
        <strain evidence="2">CBHHK182m</strain>
    </source>
</reference>
<evidence type="ECO:0000256" key="1">
    <source>
        <dbReference type="SAM" id="MobiDB-lite"/>
    </source>
</evidence>
<dbReference type="Proteomes" id="UP001215598">
    <property type="component" value="Unassembled WGS sequence"/>
</dbReference>